<dbReference type="SUPFAM" id="SSF88946">
    <property type="entry name" value="Sigma2 domain of RNA polymerase sigma factors"/>
    <property type="match status" value="1"/>
</dbReference>
<organism evidence="7 8">
    <name type="scientific">Echinicola vietnamensis (strain DSM 17526 / LMG 23754 / KMM 6221)</name>
    <dbReference type="NCBI Taxonomy" id="926556"/>
    <lineage>
        <taxon>Bacteria</taxon>
        <taxon>Pseudomonadati</taxon>
        <taxon>Bacteroidota</taxon>
        <taxon>Cytophagia</taxon>
        <taxon>Cytophagales</taxon>
        <taxon>Cyclobacteriaceae</taxon>
        <taxon>Echinicola</taxon>
    </lineage>
</organism>
<dbReference type="InterPro" id="IPR013249">
    <property type="entry name" value="RNA_pol_sigma70_r4_t2"/>
</dbReference>
<accession>L0FY70</accession>
<dbReference type="KEGG" id="evi:Echvi_1304"/>
<evidence type="ECO:0000256" key="4">
    <source>
        <dbReference type="ARBA" id="ARBA00023163"/>
    </source>
</evidence>
<evidence type="ECO:0000256" key="3">
    <source>
        <dbReference type="ARBA" id="ARBA00023082"/>
    </source>
</evidence>
<evidence type="ECO:0000313" key="8">
    <source>
        <dbReference type="Proteomes" id="UP000010796"/>
    </source>
</evidence>
<keyword evidence="3" id="KW-0731">Sigma factor</keyword>
<dbReference type="PANTHER" id="PTHR43133:SF45">
    <property type="entry name" value="RNA POLYMERASE ECF-TYPE SIGMA FACTOR"/>
    <property type="match status" value="1"/>
</dbReference>
<dbReference type="STRING" id="926556.Echvi_1304"/>
<feature type="domain" description="RNA polymerase sigma factor 70 region 4 type 2" evidence="6">
    <location>
        <begin position="128"/>
        <end position="178"/>
    </location>
</feature>
<evidence type="ECO:0000256" key="1">
    <source>
        <dbReference type="ARBA" id="ARBA00010641"/>
    </source>
</evidence>
<evidence type="ECO:0000259" key="5">
    <source>
        <dbReference type="Pfam" id="PF04542"/>
    </source>
</evidence>
<dbReference type="InterPro" id="IPR014284">
    <property type="entry name" value="RNA_pol_sigma-70_dom"/>
</dbReference>
<proteinExistence type="inferred from homology"/>
<dbReference type="InterPro" id="IPR036388">
    <property type="entry name" value="WH-like_DNA-bd_sf"/>
</dbReference>
<name>L0FY70_ECHVK</name>
<reference evidence="8" key="1">
    <citation type="submission" date="2012-02" db="EMBL/GenBank/DDBJ databases">
        <title>The complete genome of Echinicola vietnamensis DSM 17526.</title>
        <authorList>
            <person name="Lucas S."/>
            <person name="Copeland A."/>
            <person name="Lapidus A."/>
            <person name="Glavina del Rio T."/>
            <person name="Dalin E."/>
            <person name="Tice H."/>
            <person name="Bruce D."/>
            <person name="Goodwin L."/>
            <person name="Pitluck S."/>
            <person name="Peters L."/>
            <person name="Ovchinnikova G."/>
            <person name="Teshima H."/>
            <person name="Kyrpides N."/>
            <person name="Mavromatis K."/>
            <person name="Ivanova N."/>
            <person name="Brettin T."/>
            <person name="Detter J.C."/>
            <person name="Han C."/>
            <person name="Larimer F."/>
            <person name="Land M."/>
            <person name="Hauser L."/>
            <person name="Markowitz V."/>
            <person name="Cheng J.-F."/>
            <person name="Hugenholtz P."/>
            <person name="Woyke T."/>
            <person name="Wu D."/>
            <person name="Brambilla E."/>
            <person name="Klenk H.-P."/>
            <person name="Eisen J.A."/>
        </authorList>
    </citation>
    <scope>NUCLEOTIDE SEQUENCE [LARGE SCALE GENOMIC DNA]</scope>
    <source>
        <strain evidence="8">DSM 17526 / LMG 23754 / KMM 6221</strain>
    </source>
</reference>
<dbReference type="Gene3D" id="1.10.10.10">
    <property type="entry name" value="Winged helix-like DNA-binding domain superfamily/Winged helix DNA-binding domain"/>
    <property type="match status" value="1"/>
</dbReference>
<dbReference type="Pfam" id="PF04542">
    <property type="entry name" value="Sigma70_r2"/>
    <property type="match status" value="1"/>
</dbReference>
<dbReference type="GO" id="GO:0016987">
    <property type="term" value="F:sigma factor activity"/>
    <property type="evidence" value="ECO:0007669"/>
    <property type="project" value="UniProtKB-KW"/>
</dbReference>
<evidence type="ECO:0000259" key="6">
    <source>
        <dbReference type="Pfam" id="PF08281"/>
    </source>
</evidence>
<dbReference type="PANTHER" id="PTHR43133">
    <property type="entry name" value="RNA POLYMERASE ECF-TYPE SIGMA FACTO"/>
    <property type="match status" value="1"/>
</dbReference>
<evidence type="ECO:0000256" key="2">
    <source>
        <dbReference type="ARBA" id="ARBA00023015"/>
    </source>
</evidence>
<dbReference type="Pfam" id="PF08281">
    <property type="entry name" value="Sigma70_r4_2"/>
    <property type="match status" value="1"/>
</dbReference>
<dbReference type="InterPro" id="IPR013324">
    <property type="entry name" value="RNA_pol_sigma_r3/r4-like"/>
</dbReference>
<dbReference type="GO" id="GO:0003677">
    <property type="term" value="F:DNA binding"/>
    <property type="evidence" value="ECO:0007669"/>
    <property type="project" value="InterPro"/>
</dbReference>
<keyword evidence="8" id="KW-1185">Reference proteome</keyword>
<dbReference type="InterPro" id="IPR007627">
    <property type="entry name" value="RNA_pol_sigma70_r2"/>
</dbReference>
<dbReference type="EMBL" id="CP003346">
    <property type="protein sequence ID" value="AGA77575.1"/>
    <property type="molecule type" value="Genomic_DNA"/>
</dbReference>
<feature type="domain" description="RNA polymerase sigma-70 region 2" evidence="5">
    <location>
        <begin position="35"/>
        <end position="99"/>
    </location>
</feature>
<dbReference type="Gene3D" id="1.10.1740.10">
    <property type="match status" value="1"/>
</dbReference>
<sequence>MTFFDLLRIIEYRKGKSEPEEMPKTQEKEFERYLKKYEALIIKVARVYSHGAENQKDLIQEIVLQLWRAFPKYSADRGVSTWTYRIALNVSISYLRKESSRRRREEEYSQNQSRQTDNCDPIDDRLKILYRFIHTLNATDKALMLLFLEGCKNKEIAKIMGVTPGVVSTKIYRIKAQLKVYFESIESN</sequence>
<dbReference type="GO" id="GO:0006352">
    <property type="term" value="P:DNA-templated transcription initiation"/>
    <property type="evidence" value="ECO:0007669"/>
    <property type="project" value="InterPro"/>
</dbReference>
<dbReference type="AlphaFoldDB" id="L0FY70"/>
<evidence type="ECO:0000313" key="7">
    <source>
        <dbReference type="EMBL" id="AGA77575.1"/>
    </source>
</evidence>
<keyword evidence="4" id="KW-0804">Transcription</keyword>
<dbReference type="Proteomes" id="UP000010796">
    <property type="component" value="Chromosome"/>
</dbReference>
<dbReference type="InterPro" id="IPR013325">
    <property type="entry name" value="RNA_pol_sigma_r2"/>
</dbReference>
<dbReference type="SUPFAM" id="SSF88659">
    <property type="entry name" value="Sigma3 and sigma4 domains of RNA polymerase sigma factors"/>
    <property type="match status" value="1"/>
</dbReference>
<dbReference type="PATRIC" id="fig|926556.3.peg.1384"/>
<protein>
    <submittedName>
        <fullName evidence="7">RNA polymerase sigma factor, sigma-70 family</fullName>
    </submittedName>
</protein>
<comment type="similarity">
    <text evidence="1">Belongs to the sigma-70 factor family. ECF subfamily.</text>
</comment>
<dbReference type="NCBIfam" id="TIGR02937">
    <property type="entry name" value="sigma70-ECF"/>
    <property type="match status" value="1"/>
</dbReference>
<dbReference type="HOGENOM" id="CLU_047691_3_3_10"/>
<dbReference type="InterPro" id="IPR039425">
    <property type="entry name" value="RNA_pol_sigma-70-like"/>
</dbReference>
<keyword evidence="2" id="KW-0805">Transcription regulation</keyword>
<gene>
    <name evidence="7" type="ordered locus">Echvi_1304</name>
</gene>
<dbReference type="eggNOG" id="COG1595">
    <property type="taxonomic scope" value="Bacteria"/>
</dbReference>